<keyword evidence="2" id="KW-1185">Reference proteome</keyword>
<proteinExistence type="predicted"/>
<dbReference type="Proteomes" id="UP000789366">
    <property type="component" value="Unassembled WGS sequence"/>
</dbReference>
<comment type="caution">
    <text evidence="1">The sequence shown here is derived from an EMBL/GenBank/DDBJ whole genome shotgun (WGS) entry which is preliminary data.</text>
</comment>
<reference evidence="1" key="1">
    <citation type="submission" date="2021-06" db="EMBL/GenBank/DDBJ databases">
        <authorList>
            <person name="Kallberg Y."/>
            <person name="Tangrot J."/>
            <person name="Rosling A."/>
        </authorList>
    </citation>
    <scope>NUCLEOTIDE SEQUENCE</scope>
    <source>
        <strain evidence="1">28 12/20/2015</strain>
    </source>
</reference>
<evidence type="ECO:0000313" key="2">
    <source>
        <dbReference type="Proteomes" id="UP000789366"/>
    </source>
</evidence>
<name>A0ACA9MED7_9GLOM</name>
<sequence length="122" mass="14722">MNFSSKKIEEVQKLIDKIHDENDFLLKEKNECDKKDIDNQKIIDENKHLKDQNFENKIQEKIIEIEEANRILSEFIKHNNFKKQKKLIDESLDNFKIHYNRTDSLKNKMDLLVEFSKTIKLS</sequence>
<protein>
    <submittedName>
        <fullName evidence="1">7058_t:CDS:1</fullName>
    </submittedName>
</protein>
<organism evidence="1 2">
    <name type="scientific">Cetraspora pellucida</name>
    <dbReference type="NCBI Taxonomy" id="1433469"/>
    <lineage>
        <taxon>Eukaryota</taxon>
        <taxon>Fungi</taxon>
        <taxon>Fungi incertae sedis</taxon>
        <taxon>Mucoromycota</taxon>
        <taxon>Glomeromycotina</taxon>
        <taxon>Glomeromycetes</taxon>
        <taxon>Diversisporales</taxon>
        <taxon>Gigasporaceae</taxon>
        <taxon>Cetraspora</taxon>
    </lineage>
</organism>
<accession>A0ACA9MED7</accession>
<dbReference type="EMBL" id="CAJVPW010007663">
    <property type="protein sequence ID" value="CAG8583704.1"/>
    <property type="molecule type" value="Genomic_DNA"/>
</dbReference>
<evidence type="ECO:0000313" key="1">
    <source>
        <dbReference type="EMBL" id="CAG8583704.1"/>
    </source>
</evidence>
<gene>
    <name evidence="1" type="ORF">SPELUC_LOCUS6470</name>
</gene>